<dbReference type="SUPFAM" id="SSF103473">
    <property type="entry name" value="MFS general substrate transporter"/>
    <property type="match status" value="1"/>
</dbReference>
<evidence type="ECO:0000313" key="7">
    <source>
        <dbReference type="EMBL" id="RRS00032.1"/>
    </source>
</evidence>
<reference evidence="7 8" key="1">
    <citation type="submission" date="2018-12" db="EMBL/GenBank/DDBJ databases">
        <title>The whole draft genome of Aquabacterium sp. SJQ9.</title>
        <authorList>
            <person name="Sun L."/>
            <person name="Gao X."/>
            <person name="Chen W."/>
            <person name="Huang K."/>
        </authorList>
    </citation>
    <scope>NUCLEOTIDE SEQUENCE [LARGE SCALE GENOMIC DNA]</scope>
    <source>
        <strain evidence="7 8">SJQ9</strain>
    </source>
</reference>
<feature type="transmembrane region" description="Helical" evidence="5">
    <location>
        <begin position="38"/>
        <end position="59"/>
    </location>
</feature>
<evidence type="ECO:0000256" key="4">
    <source>
        <dbReference type="SAM" id="MobiDB-lite"/>
    </source>
</evidence>
<dbReference type="Pfam" id="PF07690">
    <property type="entry name" value="MFS_1"/>
    <property type="match status" value="1"/>
</dbReference>
<name>A0A3R8YJI7_9BURK</name>
<dbReference type="Proteomes" id="UP000269265">
    <property type="component" value="Unassembled WGS sequence"/>
</dbReference>
<feature type="transmembrane region" description="Helical" evidence="5">
    <location>
        <begin position="164"/>
        <end position="182"/>
    </location>
</feature>
<feature type="transmembrane region" description="Helical" evidence="5">
    <location>
        <begin position="106"/>
        <end position="124"/>
    </location>
</feature>
<feature type="transmembrane region" description="Helical" evidence="5">
    <location>
        <begin position="372"/>
        <end position="391"/>
    </location>
</feature>
<feature type="region of interest" description="Disordered" evidence="4">
    <location>
        <begin position="1"/>
        <end position="28"/>
    </location>
</feature>
<feature type="transmembrane region" description="Helical" evidence="5">
    <location>
        <begin position="245"/>
        <end position="266"/>
    </location>
</feature>
<feature type="domain" description="Major facilitator superfamily (MFS) profile" evidence="6">
    <location>
        <begin position="40"/>
        <end position="422"/>
    </location>
</feature>
<gene>
    <name evidence="7" type="ORF">EIP75_22990</name>
</gene>
<feature type="transmembrane region" description="Helical" evidence="5">
    <location>
        <begin position="331"/>
        <end position="352"/>
    </location>
</feature>
<dbReference type="GO" id="GO:0022857">
    <property type="term" value="F:transmembrane transporter activity"/>
    <property type="evidence" value="ECO:0007669"/>
    <property type="project" value="InterPro"/>
</dbReference>
<keyword evidence="3 5" id="KW-0472">Membrane</keyword>
<evidence type="ECO:0000256" key="5">
    <source>
        <dbReference type="SAM" id="Phobius"/>
    </source>
</evidence>
<dbReference type="PROSITE" id="PS50850">
    <property type="entry name" value="MFS"/>
    <property type="match status" value="1"/>
</dbReference>
<dbReference type="InterPro" id="IPR036259">
    <property type="entry name" value="MFS_trans_sf"/>
</dbReference>
<feature type="transmembrane region" description="Helical" evidence="5">
    <location>
        <begin position="130"/>
        <end position="152"/>
    </location>
</feature>
<dbReference type="OrthoDB" id="9815356at2"/>
<evidence type="ECO:0000313" key="8">
    <source>
        <dbReference type="Proteomes" id="UP000269265"/>
    </source>
</evidence>
<comment type="caution">
    <text evidence="7">The sequence shown here is derived from an EMBL/GenBank/DDBJ whole genome shotgun (WGS) entry which is preliminary data.</text>
</comment>
<keyword evidence="8" id="KW-1185">Reference proteome</keyword>
<keyword evidence="2 5" id="KW-1133">Transmembrane helix</keyword>
<evidence type="ECO:0000256" key="3">
    <source>
        <dbReference type="ARBA" id="ARBA00023136"/>
    </source>
</evidence>
<keyword evidence="1 5" id="KW-0812">Transmembrane</keyword>
<feature type="transmembrane region" description="Helical" evidence="5">
    <location>
        <begin position="278"/>
        <end position="299"/>
    </location>
</feature>
<dbReference type="Gene3D" id="1.20.1250.20">
    <property type="entry name" value="MFS general substrate transporter like domains"/>
    <property type="match status" value="1"/>
</dbReference>
<evidence type="ECO:0000259" key="6">
    <source>
        <dbReference type="PROSITE" id="PS50850"/>
    </source>
</evidence>
<feature type="transmembrane region" description="Helical" evidence="5">
    <location>
        <begin position="188"/>
        <end position="209"/>
    </location>
</feature>
<dbReference type="PANTHER" id="PTHR42910:SF1">
    <property type="entry name" value="MAJOR FACILITATOR SUPERFAMILY (MFS) PROFILE DOMAIN-CONTAINING PROTEIN"/>
    <property type="match status" value="1"/>
</dbReference>
<proteinExistence type="predicted"/>
<feature type="transmembrane region" description="Helical" evidence="5">
    <location>
        <begin position="71"/>
        <end position="94"/>
    </location>
</feature>
<dbReference type="EMBL" id="RSED01000034">
    <property type="protein sequence ID" value="RRS00032.1"/>
    <property type="molecule type" value="Genomic_DNA"/>
</dbReference>
<dbReference type="CDD" id="cd17324">
    <property type="entry name" value="MFS_NepI_like"/>
    <property type="match status" value="1"/>
</dbReference>
<dbReference type="PANTHER" id="PTHR42910">
    <property type="entry name" value="TRANSPORTER SCO4007-RELATED"/>
    <property type="match status" value="1"/>
</dbReference>
<sequence>MSEVFRRGACSTRRRHVNTHPTAPSLADTPHQYDELPAWLTVLLAAGCGLIVANLYYAQPLIGLISEGTGISLRLAGWIVTLTQIGYGLGLLFIVPLGDVMENRKLVVRCLMVAALGLLAAGLSTSAAPFLAAMALVGVSSVAAQVLVPYGASMVAEEARGRTVGNIMSGLLLGIMLARPVSSFTASHAGWHAIFLGSSVLIAALAALLSRTMPERQPPHAQRYGALLASMKTLMREQPVLQVRALCHAGLFAAFSLFWSTVPLLLASPAFGFTQSGIALFALVGVAGAIAAPIAGRLADRGHARAGSLAAIALVALSFTFTWLAPQGSMAALLLLGLAAIVLDMGVSANLVLSQREIYALAPHARGRLNSLFMATFFLGGALGSAGGVYVYAQGGWLGVVVMGLALGMGSLAVFLAGSRRMARA</sequence>
<evidence type="ECO:0000256" key="2">
    <source>
        <dbReference type="ARBA" id="ARBA00022989"/>
    </source>
</evidence>
<dbReference type="AlphaFoldDB" id="A0A3R8YJI7"/>
<organism evidence="7 8">
    <name type="scientific">Aquabacterium soli</name>
    <dbReference type="NCBI Taxonomy" id="2493092"/>
    <lineage>
        <taxon>Bacteria</taxon>
        <taxon>Pseudomonadati</taxon>
        <taxon>Pseudomonadota</taxon>
        <taxon>Betaproteobacteria</taxon>
        <taxon>Burkholderiales</taxon>
        <taxon>Aquabacterium</taxon>
    </lineage>
</organism>
<dbReference type="InterPro" id="IPR020846">
    <property type="entry name" value="MFS_dom"/>
</dbReference>
<feature type="transmembrane region" description="Helical" evidence="5">
    <location>
        <begin position="306"/>
        <end position="325"/>
    </location>
</feature>
<feature type="transmembrane region" description="Helical" evidence="5">
    <location>
        <begin position="397"/>
        <end position="418"/>
    </location>
</feature>
<dbReference type="InterPro" id="IPR011701">
    <property type="entry name" value="MFS"/>
</dbReference>
<accession>A0A3R8YJI7</accession>
<protein>
    <submittedName>
        <fullName evidence="7">MFS transporter</fullName>
    </submittedName>
</protein>
<evidence type="ECO:0000256" key="1">
    <source>
        <dbReference type="ARBA" id="ARBA00022692"/>
    </source>
</evidence>